<dbReference type="InterPro" id="IPR025349">
    <property type="entry name" value="DUF4253"/>
</dbReference>
<reference evidence="1 2" key="1">
    <citation type="submission" date="2016-10" db="EMBL/GenBank/DDBJ databases">
        <authorList>
            <person name="de Groot N.N."/>
        </authorList>
    </citation>
    <scope>NUCLEOTIDE SEQUENCE [LARGE SCALE GENOMIC DNA]</scope>
    <source>
        <strain evidence="1 2">CGMCC 4.5506</strain>
    </source>
</reference>
<evidence type="ECO:0000313" key="2">
    <source>
        <dbReference type="Proteomes" id="UP000199494"/>
    </source>
</evidence>
<keyword evidence="2" id="KW-1185">Reference proteome</keyword>
<organism evidence="1 2">
    <name type="scientific">Prauserella marina</name>
    <dbReference type="NCBI Taxonomy" id="530584"/>
    <lineage>
        <taxon>Bacteria</taxon>
        <taxon>Bacillati</taxon>
        <taxon>Actinomycetota</taxon>
        <taxon>Actinomycetes</taxon>
        <taxon>Pseudonocardiales</taxon>
        <taxon>Pseudonocardiaceae</taxon>
        <taxon>Prauserella</taxon>
    </lineage>
</organism>
<dbReference type="OrthoDB" id="7839592at2"/>
<accession>A0A222VW97</accession>
<name>A0A222VW97_9PSEU</name>
<dbReference type="STRING" id="530584.SAMN05421630_104308"/>
<dbReference type="AlphaFoldDB" id="A0A222VW97"/>
<gene>
    <name evidence="1" type="ORF">SAMN05421630_104308</name>
</gene>
<evidence type="ECO:0000313" key="1">
    <source>
        <dbReference type="EMBL" id="SDC89069.1"/>
    </source>
</evidence>
<dbReference type="RefSeq" id="WP_091803316.1">
    <property type="nucleotide sequence ID" value="NZ_CP016353.1"/>
</dbReference>
<dbReference type="EMBL" id="FMZE01000004">
    <property type="protein sequence ID" value="SDC89069.1"/>
    <property type="molecule type" value="Genomic_DNA"/>
</dbReference>
<dbReference type="Pfam" id="PF14062">
    <property type="entry name" value="DUF4253"/>
    <property type="match status" value="1"/>
</dbReference>
<dbReference type="KEGG" id="pmad:BAY61_28150"/>
<proteinExistence type="predicted"/>
<protein>
    <submittedName>
        <fullName evidence="1">Uncharacterized protein</fullName>
    </submittedName>
</protein>
<sequence length="253" mass="27853">MTGVQFRPHSSSSELVLPPGRTHTNDFWVSDEPIQNPDLYLGCVAAYSRTGRWPVLIPPDPRFRLSGEDWLDDRPWLHPAVDKVADIDVAAAFSQWWSRPCCEGNCLHPFSEGFPGLARKAPGKGDPLAEAGNTGSILASRGDCRLGLVAADRPADVPSVLGWRGMIAMTDRVEAVSAVLRSWEDRFGAVLITLGFDALELSVATPPKVRDRALLVAAEHRAFCLANFTEQPGTLQEFAADLTGKRLWSFWWD</sequence>
<dbReference type="Proteomes" id="UP000199494">
    <property type="component" value="Unassembled WGS sequence"/>
</dbReference>